<gene>
    <name evidence="6" type="ORF">J3Q64DRAFT_1759599</name>
</gene>
<dbReference type="Pfam" id="PF23798">
    <property type="entry name" value="Beta-prop_SPT8"/>
    <property type="match status" value="1"/>
</dbReference>
<dbReference type="Pfam" id="PF00400">
    <property type="entry name" value="WD40"/>
    <property type="match status" value="2"/>
</dbReference>
<feature type="compositionally biased region" description="Polar residues" evidence="4">
    <location>
        <begin position="37"/>
        <end position="49"/>
    </location>
</feature>
<feature type="domain" description="Transcription factor spt8 beta-propeller" evidence="5">
    <location>
        <begin position="298"/>
        <end position="499"/>
    </location>
</feature>
<feature type="region of interest" description="Disordered" evidence="4">
    <location>
        <begin position="284"/>
        <end position="316"/>
    </location>
</feature>
<evidence type="ECO:0000256" key="4">
    <source>
        <dbReference type="SAM" id="MobiDB-lite"/>
    </source>
</evidence>
<dbReference type="PROSITE" id="PS50082">
    <property type="entry name" value="WD_REPEATS_2"/>
    <property type="match status" value="2"/>
</dbReference>
<dbReference type="Gene3D" id="2.130.10.10">
    <property type="entry name" value="YVTN repeat-like/Quinoprotein amine dehydrogenase"/>
    <property type="match status" value="2"/>
</dbReference>
<evidence type="ECO:0000256" key="3">
    <source>
        <dbReference type="PROSITE-ProRule" id="PRU00221"/>
    </source>
</evidence>
<proteinExistence type="predicted"/>
<dbReference type="PROSITE" id="PS50294">
    <property type="entry name" value="WD_REPEATS_REGION"/>
    <property type="match status" value="1"/>
</dbReference>
<dbReference type="InterPro" id="IPR015943">
    <property type="entry name" value="WD40/YVTN_repeat-like_dom_sf"/>
</dbReference>
<evidence type="ECO:0000259" key="5">
    <source>
        <dbReference type="Pfam" id="PF23798"/>
    </source>
</evidence>
<dbReference type="SMART" id="SM00320">
    <property type="entry name" value="WD40"/>
    <property type="match status" value="7"/>
</dbReference>
<evidence type="ECO:0000256" key="2">
    <source>
        <dbReference type="ARBA" id="ARBA00022737"/>
    </source>
</evidence>
<keyword evidence="2" id="KW-0677">Repeat</keyword>
<accession>A0ABR3ARV8</accession>
<dbReference type="PANTHER" id="PTHR19848">
    <property type="entry name" value="WD40 REPEAT PROTEIN"/>
    <property type="match status" value="1"/>
</dbReference>
<evidence type="ECO:0000256" key="1">
    <source>
        <dbReference type="ARBA" id="ARBA00022574"/>
    </source>
</evidence>
<comment type="caution">
    <text evidence="6">The sequence shown here is derived from an EMBL/GenBank/DDBJ whole genome shotgun (WGS) entry which is preliminary data.</text>
</comment>
<protein>
    <submittedName>
        <fullName evidence="6">WD40-repeat-containing domain protein</fullName>
    </submittedName>
</protein>
<sequence length="503" mass="55688">MSSDEDDLDLNDDTTSQLDNATDDGDVMDIEDPLPSARSSPAPQQELMDTNTSHRQRLCLCISPDARICRSYDCVPHVAAIHPNPIYSLAATRCYRWIFTGSDDGYVRKWDFFASMNGKLLLTQAQRHQHVESVSMAGVLSSWWEHEEHPEPVAKIEPVDSTGEESAGTQAVQGPLLEPKASPVYSMDVHAEALWMVLGCDNGSINLVTVRHEEGKCRNVLRHHKGPVSVLKITPSETGVISGSWDRTVAEWDLHTGTIVRSYQGHNSQIASVAFQPIYTPYVPTNTSKDTQDKSVLDTTDNPDSAQPTDPSLIWDQKNPDILLTTSVDGQCLLWDRREPSNDARKLGVPERTPPWCLSACWSTDGTKIYAGRRNGTVDEYDYASQKHIQTFRMPSNSGPVSYVSSMPNGKHLICASNDNVRLWDTSLDSAFTIRPGVEQEFVKPSKTPSVIPFIILPGHHGGVISHIYVDPTCQYMITTSGNRGWEGSSTNACLFYDISPVV</sequence>
<evidence type="ECO:0000313" key="6">
    <source>
        <dbReference type="EMBL" id="KAL0080344.1"/>
    </source>
</evidence>
<feature type="region of interest" description="Disordered" evidence="4">
    <location>
        <begin position="1"/>
        <end position="49"/>
    </location>
</feature>
<dbReference type="InterPro" id="IPR057544">
    <property type="entry name" value="Beta-prop_SPT8"/>
</dbReference>
<feature type="compositionally biased region" description="Polar residues" evidence="4">
    <location>
        <begin position="297"/>
        <end position="310"/>
    </location>
</feature>
<evidence type="ECO:0000313" key="7">
    <source>
        <dbReference type="Proteomes" id="UP001448207"/>
    </source>
</evidence>
<reference evidence="6 7" key="1">
    <citation type="submission" date="2024-04" db="EMBL/GenBank/DDBJ databases">
        <title>Symmetric and asymmetric DNA N6-adenine methylation regulates different biological responses in Mucorales.</title>
        <authorList>
            <consortium name="Lawrence Berkeley National Laboratory"/>
            <person name="Lax C."/>
            <person name="Mondo S.J."/>
            <person name="Osorio-Concepcion M."/>
            <person name="Muszewska A."/>
            <person name="Corrochano-Luque M."/>
            <person name="Gutierrez G."/>
            <person name="Riley R."/>
            <person name="Lipzen A."/>
            <person name="Guo J."/>
            <person name="Hundley H."/>
            <person name="Amirebrahimi M."/>
            <person name="Ng V."/>
            <person name="Lorenzo-Gutierrez D."/>
            <person name="Binder U."/>
            <person name="Yang J."/>
            <person name="Song Y."/>
            <person name="Canovas D."/>
            <person name="Navarro E."/>
            <person name="Freitag M."/>
            <person name="Gabaldon T."/>
            <person name="Grigoriev I.V."/>
            <person name="Corrochano L.M."/>
            <person name="Nicolas F.E."/>
            <person name="Garre V."/>
        </authorList>
    </citation>
    <scope>NUCLEOTIDE SEQUENCE [LARGE SCALE GENOMIC DNA]</scope>
    <source>
        <strain evidence="6 7">L51</strain>
    </source>
</reference>
<keyword evidence="7" id="KW-1185">Reference proteome</keyword>
<dbReference type="InterPro" id="IPR001680">
    <property type="entry name" value="WD40_rpt"/>
</dbReference>
<feature type="compositionally biased region" description="Acidic residues" evidence="4">
    <location>
        <begin position="21"/>
        <end position="32"/>
    </location>
</feature>
<dbReference type="SUPFAM" id="SSF50978">
    <property type="entry name" value="WD40 repeat-like"/>
    <property type="match status" value="1"/>
</dbReference>
<keyword evidence="1 3" id="KW-0853">WD repeat</keyword>
<feature type="compositionally biased region" description="Acidic residues" evidence="4">
    <location>
        <begin position="1"/>
        <end position="12"/>
    </location>
</feature>
<organism evidence="6 7">
    <name type="scientific">Phycomyces blakesleeanus</name>
    <dbReference type="NCBI Taxonomy" id="4837"/>
    <lineage>
        <taxon>Eukaryota</taxon>
        <taxon>Fungi</taxon>
        <taxon>Fungi incertae sedis</taxon>
        <taxon>Mucoromycota</taxon>
        <taxon>Mucoromycotina</taxon>
        <taxon>Mucoromycetes</taxon>
        <taxon>Mucorales</taxon>
        <taxon>Phycomycetaceae</taxon>
        <taxon>Phycomyces</taxon>
    </lineage>
</organism>
<dbReference type="EMBL" id="JBCLYO010000020">
    <property type="protein sequence ID" value="KAL0080344.1"/>
    <property type="molecule type" value="Genomic_DNA"/>
</dbReference>
<feature type="repeat" description="WD" evidence="3">
    <location>
        <begin position="221"/>
        <end position="262"/>
    </location>
</feature>
<feature type="repeat" description="WD" evidence="3">
    <location>
        <begin position="79"/>
        <end position="111"/>
    </location>
</feature>
<dbReference type="InterPro" id="IPR036322">
    <property type="entry name" value="WD40_repeat_dom_sf"/>
</dbReference>
<name>A0ABR3ARV8_PHYBL</name>
<dbReference type="Proteomes" id="UP001448207">
    <property type="component" value="Unassembled WGS sequence"/>
</dbReference>
<dbReference type="PANTHER" id="PTHR19848:SF8">
    <property type="entry name" value="F-BOX AND WD REPEAT DOMAIN CONTAINING 7"/>
    <property type="match status" value="1"/>
</dbReference>